<keyword evidence="2" id="KW-1185">Reference proteome</keyword>
<reference evidence="1 2" key="1">
    <citation type="journal article" date="2016" name="Proc. Natl. Acad. Sci. U.S.A.">
        <title>Comparative genomics of biotechnologically important yeasts.</title>
        <authorList>
            <person name="Riley R."/>
            <person name="Haridas S."/>
            <person name="Wolfe K.H."/>
            <person name="Lopes M.R."/>
            <person name="Hittinger C.T."/>
            <person name="Goeker M."/>
            <person name="Salamov A.A."/>
            <person name="Wisecaver J.H."/>
            <person name="Long T.M."/>
            <person name="Calvey C.H."/>
            <person name="Aerts A.L."/>
            <person name="Barry K.W."/>
            <person name="Choi C."/>
            <person name="Clum A."/>
            <person name="Coughlan A.Y."/>
            <person name="Deshpande S."/>
            <person name="Douglass A.P."/>
            <person name="Hanson S.J."/>
            <person name="Klenk H.-P."/>
            <person name="LaButti K.M."/>
            <person name="Lapidus A."/>
            <person name="Lindquist E.A."/>
            <person name="Lipzen A.M."/>
            <person name="Meier-Kolthoff J.P."/>
            <person name="Ohm R.A."/>
            <person name="Otillar R.P."/>
            <person name="Pangilinan J.L."/>
            <person name="Peng Y."/>
            <person name="Rokas A."/>
            <person name="Rosa C.A."/>
            <person name="Scheuner C."/>
            <person name="Sibirny A.A."/>
            <person name="Slot J.C."/>
            <person name="Stielow J.B."/>
            <person name="Sun H."/>
            <person name="Kurtzman C.P."/>
            <person name="Blackwell M."/>
            <person name="Grigoriev I.V."/>
            <person name="Jeffries T.W."/>
        </authorList>
    </citation>
    <scope>NUCLEOTIDE SEQUENCE [LARGE SCALE GENOMIC DNA]</scope>
    <source>
        <strain evidence="2">ATCC 58044 / CBS 1984 / NCYC 433 / NRRL Y-366-8</strain>
    </source>
</reference>
<evidence type="ECO:0008006" key="3">
    <source>
        <dbReference type="Google" id="ProtNLM"/>
    </source>
</evidence>
<dbReference type="RefSeq" id="XP_019036740.1">
    <property type="nucleotide sequence ID" value="XM_019183825.1"/>
</dbReference>
<accession>A0A1E3NWN7</accession>
<dbReference type="InterPro" id="IPR032675">
    <property type="entry name" value="LRR_dom_sf"/>
</dbReference>
<organism evidence="1 2">
    <name type="scientific">Wickerhamomyces anomalus (strain ATCC 58044 / CBS 1984 / NCYC 433 / NRRL Y-366-8)</name>
    <name type="common">Yeast</name>
    <name type="synonym">Hansenula anomala</name>
    <dbReference type="NCBI Taxonomy" id="683960"/>
    <lineage>
        <taxon>Eukaryota</taxon>
        <taxon>Fungi</taxon>
        <taxon>Dikarya</taxon>
        <taxon>Ascomycota</taxon>
        <taxon>Saccharomycotina</taxon>
        <taxon>Saccharomycetes</taxon>
        <taxon>Phaffomycetales</taxon>
        <taxon>Wickerhamomycetaceae</taxon>
        <taxon>Wickerhamomyces</taxon>
    </lineage>
</organism>
<protein>
    <recommendedName>
        <fullName evidence="3">F-box domain-containing protein</fullName>
    </recommendedName>
</protein>
<proteinExistence type="predicted"/>
<dbReference type="Gene3D" id="3.80.10.10">
    <property type="entry name" value="Ribonuclease Inhibitor"/>
    <property type="match status" value="1"/>
</dbReference>
<name>A0A1E3NWN7_WICAA</name>
<evidence type="ECO:0000313" key="2">
    <source>
        <dbReference type="Proteomes" id="UP000094112"/>
    </source>
</evidence>
<sequence>MFSLSLFPREIILEIFPLLYRDDLISLLLVPEMIQAWSRWVCIVTNNTEFKDPNLIRYYKVVDIGSFLDITVYEPMVKGITILHVLKNELEPDTQNWLTLKDDAPVLSLDNLHPFTLSRGTSVSLEGEGSNYKYNLHYFMGRFKFFRKKNSQLTSINTKGMPSVVINDSSHVFPLRLLDTRRLSICYCDFGSSLTILEAPLLERLYFKFCKLSEIRFEIPRFLELECTSPKFLETAEPFNVERVRELKLTKYIDWGNLSRLNRLKNLEKLTISTSLRFASIECHIIRDVVLPNLKSLEFLHSSRIKFKNCHFPSLKEFRLIQTYIEAWSKSDSNFGNVGPDEIIVD</sequence>
<dbReference type="Proteomes" id="UP000094112">
    <property type="component" value="Unassembled WGS sequence"/>
</dbReference>
<dbReference type="GeneID" id="30201071"/>
<gene>
    <name evidence="1" type="ORF">WICANDRAFT_64882</name>
</gene>
<dbReference type="AlphaFoldDB" id="A0A1E3NWN7"/>
<dbReference type="EMBL" id="KV454213">
    <property type="protein sequence ID" value="ODQ57533.1"/>
    <property type="molecule type" value="Genomic_DNA"/>
</dbReference>
<evidence type="ECO:0000313" key="1">
    <source>
        <dbReference type="EMBL" id="ODQ57533.1"/>
    </source>
</evidence>
<dbReference type="SUPFAM" id="SSF52058">
    <property type="entry name" value="L domain-like"/>
    <property type="match status" value="1"/>
</dbReference>